<evidence type="ECO:0000313" key="2">
    <source>
        <dbReference type="EMBL" id="EYC04975.1"/>
    </source>
</evidence>
<dbReference type="AlphaFoldDB" id="A0A016TQE5"/>
<accession>A0A016TQE5</accession>
<evidence type="ECO:0000313" key="3">
    <source>
        <dbReference type="Proteomes" id="UP000024635"/>
    </source>
</evidence>
<comment type="caution">
    <text evidence="2">The sequence shown here is derived from an EMBL/GenBank/DDBJ whole genome shotgun (WGS) entry which is preliminary data.</text>
</comment>
<reference evidence="3" key="1">
    <citation type="journal article" date="2015" name="Nat. Genet.">
        <title>The genome and transcriptome of the zoonotic hookworm Ancylostoma ceylanicum identify infection-specific gene families.</title>
        <authorList>
            <person name="Schwarz E.M."/>
            <person name="Hu Y."/>
            <person name="Antoshechkin I."/>
            <person name="Miller M.M."/>
            <person name="Sternberg P.W."/>
            <person name="Aroian R.V."/>
        </authorList>
    </citation>
    <scope>NUCLEOTIDE SEQUENCE</scope>
    <source>
        <strain evidence="3">HY135</strain>
    </source>
</reference>
<dbReference type="OrthoDB" id="10382323at2759"/>
<feature type="compositionally biased region" description="Basic and acidic residues" evidence="1">
    <location>
        <begin position="87"/>
        <end position="96"/>
    </location>
</feature>
<evidence type="ECO:0000256" key="1">
    <source>
        <dbReference type="SAM" id="MobiDB-lite"/>
    </source>
</evidence>
<sequence length="110" mass="12720">MTPTGLLICRKVFRESSLVLLTATMPHHYFSPLQNRSRGWPDSWEQARDGPQQSRPNVSLFEMLLYVLDHRTANEAARNFHIRQATKSRDMAPVERKAKRGRVSADSKNR</sequence>
<name>A0A016TQE5_9BILA</name>
<dbReference type="Proteomes" id="UP000024635">
    <property type="component" value="Unassembled WGS sequence"/>
</dbReference>
<dbReference type="EMBL" id="JARK01001420">
    <property type="protein sequence ID" value="EYC04975.1"/>
    <property type="molecule type" value="Genomic_DNA"/>
</dbReference>
<feature type="region of interest" description="Disordered" evidence="1">
    <location>
        <begin position="81"/>
        <end position="110"/>
    </location>
</feature>
<gene>
    <name evidence="2" type="primary">Acey_s0084.g1704</name>
    <name evidence="2" type="ORF">Y032_0084g1704</name>
</gene>
<proteinExistence type="predicted"/>
<protein>
    <submittedName>
        <fullName evidence="2">Uncharacterized protein</fullName>
    </submittedName>
</protein>
<keyword evidence="3" id="KW-1185">Reference proteome</keyword>
<organism evidence="2 3">
    <name type="scientific">Ancylostoma ceylanicum</name>
    <dbReference type="NCBI Taxonomy" id="53326"/>
    <lineage>
        <taxon>Eukaryota</taxon>
        <taxon>Metazoa</taxon>
        <taxon>Ecdysozoa</taxon>
        <taxon>Nematoda</taxon>
        <taxon>Chromadorea</taxon>
        <taxon>Rhabditida</taxon>
        <taxon>Rhabditina</taxon>
        <taxon>Rhabditomorpha</taxon>
        <taxon>Strongyloidea</taxon>
        <taxon>Ancylostomatidae</taxon>
        <taxon>Ancylostomatinae</taxon>
        <taxon>Ancylostoma</taxon>
    </lineage>
</organism>